<accession>A0ABN6UTA1</accession>
<keyword evidence="5" id="KW-1185">Reference proteome</keyword>
<dbReference type="InterPro" id="IPR036265">
    <property type="entry name" value="HIT-like_sf"/>
</dbReference>
<evidence type="ECO:0000313" key="5">
    <source>
        <dbReference type="Proteomes" id="UP001242010"/>
    </source>
</evidence>
<protein>
    <recommendedName>
        <fullName evidence="3">HIT domain-containing protein</fullName>
    </recommendedName>
</protein>
<dbReference type="Proteomes" id="UP001242010">
    <property type="component" value="Chromosome"/>
</dbReference>
<dbReference type="Gene3D" id="3.30.428.10">
    <property type="entry name" value="HIT-like"/>
    <property type="match status" value="1"/>
</dbReference>
<dbReference type="InterPro" id="IPR011146">
    <property type="entry name" value="HIT-like"/>
</dbReference>
<name>A0ABN6UTA1_9BACT</name>
<dbReference type="CDD" id="cd01276">
    <property type="entry name" value="PKCI_related"/>
    <property type="match status" value="1"/>
</dbReference>
<gene>
    <name evidence="4" type="ORF">GETHOR_00470</name>
</gene>
<dbReference type="Pfam" id="PF01230">
    <property type="entry name" value="HIT"/>
    <property type="match status" value="1"/>
</dbReference>
<dbReference type="PANTHER" id="PTHR23089">
    <property type="entry name" value="HISTIDINE TRIAD HIT PROTEIN"/>
    <property type="match status" value="1"/>
</dbReference>
<dbReference type="PROSITE" id="PS00892">
    <property type="entry name" value="HIT_1"/>
    <property type="match status" value="1"/>
</dbReference>
<proteinExistence type="predicted"/>
<dbReference type="SUPFAM" id="SSF54197">
    <property type="entry name" value="HIT-like"/>
    <property type="match status" value="1"/>
</dbReference>
<evidence type="ECO:0000256" key="1">
    <source>
        <dbReference type="PROSITE-ProRule" id="PRU00464"/>
    </source>
</evidence>
<dbReference type="EMBL" id="AP027079">
    <property type="protein sequence ID" value="BDU67946.1"/>
    <property type="molecule type" value="Genomic_DNA"/>
</dbReference>
<evidence type="ECO:0000256" key="2">
    <source>
        <dbReference type="SAM" id="SignalP"/>
    </source>
</evidence>
<keyword evidence="2" id="KW-0732">Signal</keyword>
<reference evidence="5" key="1">
    <citation type="journal article" date="2023" name="Int. J. Syst. Evol. Microbiol.">
        <title>Mesoterricola silvestris gen. nov., sp. nov., Mesoterricola sediminis sp. nov., Geothrix oryzae sp. nov., Geothrix edaphica sp. nov., Geothrix rubra sp. nov., and Geothrix limicola sp. nov., six novel members of Acidobacteriota isolated from soils.</title>
        <authorList>
            <person name="Itoh H."/>
            <person name="Sugisawa Y."/>
            <person name="Mise K."/>
            <person name="Xu Z."/>
            <person name="Kuniyasu M."/>
            <person name="Ushijima N."/>
            <person name="Kawano K."/>
            <person name="Kobayashi E."/>
            <person name="Shiratori Y."/>
            <person name="Masuda Y."/>
            <person name="Senoo K."/>
        </authorList>
    </citation>
    <scope>NUCLEOTIDE SEQUENCE [LARGE SCALE GENOMIC DNA]</scope>
    <source>
        <strain evidence="5">Red222</strain>
    </source>
</reference>
<evidence type="ECO:0000313" key="4">
    <source>
        <dbReference type="EMBL" id="BDU67946.1"/>
    </source>
</evidence>
<feature type="short sequence motif" description="Histidine triad motif" evidence="1">
    <location>
        <begin position="132"/>
        <end position="136"/>
    </location>
</feature>
<dbReference type="InterPro" id="IPR001310">
    <property type="entry name" value="Histidine_triad_HIT"/>
</dbReference>
<feature type="signal peptide" evidence="2">
    <location>
        <begin position="1"/>
        <end position="20"/>
    </location>
</feature>
<feature type="domain" description="HIT" evidence="3">
    <location>
        <begin position="39"/>
        <end position="149"/>
    </location>
</feature>
<dbReference type="PRINTS" id="PR00332">
    <property type="entry name" value="HISTRIAD"/>
</dbReference>
<dbReference type="InterPro" id="IPR019808">
    <property type="entry name" value="Histidine_triad_CS"/>
</dbReference>
<dbReference type="PROSITE" id="PS51257">
    <property type="entry name" value="PROKAR_LIPOPROTEIN"/>
    <property type="match status" value="1"/>
</dbReference>
<dbReference type="PROSITE" id="PS51084">
    <property type="entry name" value="HIT_2"/>
    <property type="match status" value="1"/>
</dbReference>
<feature type="chain" id="PRO_5046176574" description="HIT domain-containing protein" evidence="2">
    <location>
        <begin position="21"/>
        <end position="155"/>
    </location>
</feature>
<organism evidence="4 5">
    <name type="scientific">Geothrix oryzae</name>
    <dbReference type="NCBI Taxonomy" id="2927975"/>
    <lineage>
        <taxon>Bacteria</taxon>
        <taxon>Pseudomonadati</taxon>
        <taxon>Acidobacteriota</taxon>
        <taxon>Holophagae</taxon>
        <taxon>Holophagales</taxon>
        <taxon>Holophagaceae</taxon>
        <taxon>Geothrix</taxon>
    </lineage>
</organism>
<evidence type="ECO:0000259" key="3">
    <source>
        <dbReference type="PROSITE" id="PS51084"/>
    </source>
</evidence>
<sequence>MRRALALLATLALTACQAPVAETPKPAAPAPAPAPAACVFCKIVAGTAPSRKVYEDKYVLAFWDIRPRAKVHLLVIPKQHVASLKELDELPVETRAALLSACVKVARDQGILDEGFRVISNAGKDASQSVFHLHFHVVGGEKLREDAITKDPAER</sequence>